<accession>A0A1X0RUF9</accession>
<feature type="domain" description="Endoplasmic reticulum vesicle transporter C-terminal" evidence="5">
    <location>
        <begin position="96"/>
        <end position="190"/>
    </location>
</feature>
<dbReference type="OMA" id="THFEVFQ"/>
<dbReference type="Pfam" id="PF13850">
    <property type="entry name" value="ERGIC_N"/>
    <property type="match status" value="1"/>
</dbReference>
<proteinExistence type="predicted"/>
<keyword evidence="3" id="KW-1133">Transmembrane helix</keyword>
<dbReference type="GO" id="GO:0006888">
    <property type="term" value="P:endoplasmic reticulum to Golgi vesicle-mediated transport"/>
    <property type="evidence" value="ECO:0007669"/>
    <property type="project" value="TreeGrafter"/>
</dbReference>
<dbReference type="GO" id="GO:0030134">
    <property type="term" value="C:COPII-coated ER to Golgi transport vesicle"/>
    <property type="evidence" value="ECO:0007669"/>
    <property type="project" value="TreeGrafter"/>
</dbReference>
<dbReference type="PANTHER" id="PTHR10984">
    <property type="entry name" value="ENDOPLASMIC RETICULUM-GOLGI INTERMEDIATE COMPARTMENT PROTEIN"/>
    <property type="match status" value="1"/>
</dbReference>
<dbReference type="GO" id="GO:0005789">
    <property type="term" value="C:endoplasmic reticulum membrane"/>
    <property type="evidence" value="ECO:0007669"/>
    <property type="project" value="TreeGrafter"/>
</dbReference>
<name>A0A1X0RUF9_RHIZD</name>
<protein>
    <submittedName>
        <fullName evidence="7">DUF1692-domain-containing protein</fullName>
    </submittedName>
</protein>
<comment type="subcellular location">
    <subcellularLocation>
        <location evidence="1">Membrane</location>
    </subcellularLocation>
</comment>
<evidence type="ECO:0000256" key="2">
    <source>
        <dbReference type="ARBA" id="ARBA00022692"/>
    </source>
</evidence>
<dbReference type="EMBL" id="KV921414">
    <property type="protein sequence ID" value="ORE15675.1"/>
    <property type="molecule type" value="Genomic_DNA"/>
</dbReference>
<dbReference type="InterPro" id="IPR039542">
    <property type="entry name" value="Erv_N"/>
</dbReference>
<dbReference type="AlphaFoldDB" id="A0A1X0RUF9"/>
<keyword evidence="4" id="KW-0472">Membrane</keyword>
<organism evidence="7 8">
    <name type="scientific">Rhizopus microsporus</name>
    <dbReference type="NCBI Taxonomy" id="58291"/>
    <lineage>
        <taxon>Eukaryota</taxon>
        <taxon>Fungi</taxon>
        <taxon>Fungi incertae sedis</taxon>
        <taxon>Mucoromycota</taxon>
        <taxon>Mucoromycotina</taxon>
        <taxon>Mucoromycetes</taxon>
        <taxon>Mucorales</taxon>
        <taxon>Mucorineae</taxon>
        <taxon>Rhizopodaceae</taxon>
        <taxon>Rhizopus</taxon>
    </lineage>
</organism>
<reference evidence="7 8" key="1">
    <citation type="journal article" date="2016" name="Proc. Natl. Acad. Sci. U.S.A.">
        <title>Lipid metabolic changes in an early divergent fungus govern the establishment of a mutualistic symbiosis with endobacteria.</title>
        <authorList>
            <person name="Lastovetsky O.A."/>
            <person name="Gaspar M.L."/>
            <person name="Mondo S.J."/>
            <person name="LaButti K.M."/>
            <person name="Sandor L."/>
            <person name="Grigoriev I.V."/>
            <person name="Henry S.A."/>
            <person name="Pawlowska T.E."/>
        </authorList>
    </citation>
    <scope>NUCLEOTIDE SEQUENCE [LARGE SCALE GENOMIC DNA]</scope>
    <source>
        <strain evidence="7 8">ATCC 11559</strain>
    </source>
</reference>
<dbReference type="GO" id="GO:0000139">
    <property type="term" value="C:Golgi membrane"/>
    <property type="evidence" value="ECO:0007669"/>
    <property type="project" value="TreeGrafter"/>
</dbReference>
<feature type="domain" description="Endoplasmic reticulum vesicle transporter N-terminal" evidence="6">
    <location>
        <begin position="13"/>
        <end position="52"/>
    </location>
</feature>
<dbReference type="VEuPathDB" id="FungiDB:BCV72DRAFT_218235"/>
<dbReference type="GO" id="GO:0006890">
    <property type="term" value="P:retrograde vesicle-mediated transport, Golgi to endoplasmic reticulum"/>
    <property type="evidence" value="ECO:0007669"/>
    <property type="project" value="TreeGrafter"/>
</dbReference>
<dbReference type="Proteomes" id="UP000242381">
    <property type="component" value="Unassembled WGS sequence"/>
</dbReference>
<evidence type="ECO:0000256" key="1">
    <source>
        <dbReference type="ARBA" id="ARBA00004370"/>
    </source>
</evidence>
<dbReference type="InterPro" id="IPR045888">
    <property type="entry name" value="Erv"/>
</dbReference>
<keyword evidence="2" id="KW-0812">Transmembrane</keyword>
<sequence length="241" mass="27415">MAIFRKLTEKAAAIDVFPKVEDDNQNRSERGGLLTLIVTFCLILLTLNELSEHDDCYALSKQTEFTAGSATKYKAPDDPKYIQEIIRAASGKSYDYQVAKDMGACRVYGSLNVNKVASNLHITSDGHGYASRMHTSHDVLNFTHRIDEFSFGQLYPNLINPLDNSVEIAETHFEVFQYTMSVVSIDDRKERIVDVTLVDRYQQLLLIEQAKFYKQTSMLSLIPTRPFKMVKQCQVYSSSMN</sequence>
<dbReference type="Pfam" id="PF07970">
    <property type="entry name" value="COPIIcoated_ERV"/>
    <property type="match status" value="1"/>
</dbReference>
<dbReference type="PANTHER" id="PTHR10984:SF81">
    <property type="entry name" value="ER-DERIVED VESICLES PROTEIN ERV41"/>
    <property type="match status" value="1"/>
</dbReference>
<evidence type="ECO:0000256" key="3">
    <source>
        <dbReference type="ARBA" id="ARBA00022989"/>
    </source>
</evidence>
<evidence type="ECO:0000313" key="7">
    <source>
        <dbReference type="EMBL" id="ORE15675.1"/>
    </source>
</evidence>
<evidence type="ECO:0000259" key="5">
    <source>
        <dbReference type="Pfam" id="PF07970"/>
    </source>
</evidence>
<dbReference type="InterPro" id="IPR012936">
    <property type="entry name" value="Erv_C"/>
</dbReference>
<gene>
    <name evidence="7" type="ORF">BCV71DRAFT_273308</name>
</gene>
<evidence type="ECO:0000313" key="8">
    <source>
        <dbReference type="Proteomes" id="UP000242381"/>
    </source>
</evidence>
<evidence type="ECO:0000256" key="4">
    <source>
        <dbReference type="ARBA" id="ARBA00023136"/>
    </source>
</evidence>
<evidence type="ECO:0000259" key="6">
    <source>
        <dbReference type="Pfam" id="PF13850"/>
    </source>
</evidence>